<dbReference type="PANTHER" id="PTHR30023:SF0">
    <property type="entry name" value="PENICILLIN-SENSITIVE CARBOXYPEPTIDASE A"/>
    <property type="match status" value="1"/>
</dbReference>
<dbReference type="InterPro" id="IPR000667">
    <property type="entry name" value="Peptidase_S13"/>
</dbReference>
<dbReference type="GO" id="GO:0006508">
    <property type="term" value="P:proteolysis"/>
    <property type="evidence" value="ECO:0007669"/>
    <property type="project" value="InterPro"/>
</dbReference>
<dbReference type="PRINTS" id="PR00922">
    <property type="entry name" value="DADACBPTASE3"/>
</dbReference>
<evidence type="ECO:0000313" key="5">
    <source>
        <dbReference type="Proteomes" id="UP000695562"/>
    </source>
</evidence>
<organism evidence="4 5">
    <name type="scientific">Polysphondylium violaceum</name>
    <dbReference type="NCBI Taxonomy" id="133409"/>
    <lineage>
        <taxon>Eukaryota</taxon>
        <taxon>Amoebozoa</taxon>
        <taxon>Evosea</taxon>
        <taxon>Eumycetozoa</taxon>
        <taxon>Dictyostelia</taxon>
        <taxon>Dictyosteliales</taxon>
        <taxon>Dictyosteliaceae</taxon>
        <taxon>Polysphondylium</taxon>
    </lineage>
</organism>
<sequence length="498" mass="54181">MKLQIVILICFVLLNVTTSYASISPSDVAGQIESILSNCSMAGNNCYGTSFGIVVDMYDLSTQQFTNLYNLNDEMDFTPASSTKLLTTTTIFYTFGEDFVALTPFFTDKPYNADKEDLDFICVKGQGDPSFNINSLVDAAQFFSKAGSVNNLIIDNTFYQGDPVPQNWEWADLTSGYGAIPTPLMINENTMNVFINPTNQGAPPTISFQYPGEDTYLPVINLATTGAPNTPNTIQIRFRPASPFITIMGSIPSGSAKMSKNIPILNPEAYFLNVFGSMLKDNGVTIRNTMVGSCNNTGYDYKSFQVVSPPLNQMLNYTLLVSDNIYAETFLRLLGTTNTNPNLPAATTPTYLRGLDTIQSTLGIDTTLYTQDDGCGLSRQNFITPKALVSVVEGVYTNAGDPNHDFISFLPVSAVSGTLKRRFINTSAQGIVHAKTGSMTGVDSLTGVILQDGIHQNDPNIPIIFFSIIANNENSQVNGKVIPIIDEIIVLLSQVTSF</sequence>
<protein>
    <recommendedName>
        <fullName evidence="6">D-alanyl-D-alanine carboxypeptidase/D-alanyl-D-alanine-endopeptidase</fullName>
    </recommendedName>
</protein>
<dbReference type="SUPFAM" id="SSF56601">
    <property type="entry name" value="beta-lactamase/transpeptidase-like"/>
    <property type="match status" value="1"/>
</dbReference>
<comment type="caution">
    <text evidence="4">The sequence shown here is derived from an EMBL/GenBank/DDBJ whole genome shotgun (WGS) entry which is preliminary data.</text>
</comment>
<name>A0A8J4Q2G7_9MYCE</name>
<evidence type="ECO:0000256" key="2">
    <source>
        <dbReference type="ARBA" id="ARBA00022801"/>
    </source>
</evidence>
<keyword evidence="5" id="KW-1185">Reference proteome</keyword>
<dbReference type="AlphaFoldDB" id="A0A8J4Q2G7"/>
<gene>
    <name evidence="4" type="ORF">CYY_000616</name>
</gene>
<dbReference type="GO" id="GO:0000270">
    <property type="term" value="P:peptidoglycan metabolic process"/>
    <property type="evidence" value="ECO:0007669"/>
    <property type="project" value="TreeGrafter"/>
</dbReference>
<dbReference type="PANTHER" id="PTHR30023">
    <property type="entry name" value="D-ALANYL-D-ALANINE CARBOXYPEPTIDASE"/>
    <property type="match status" value="1"/>
</dbReference>
<feature type="chain" id="PRO_5035275739" description="D-alanyl-D-alanine carboxypeptidase/D-alanyl-D-alanine-endopeptidase" evidence="3">
    <location>
        <begin position="22"/>
        <end position="498"/>
    </location>
</feature>
<dbReference type="Proteomes" id="UP000695562">
    <property type="component" value="Unassembled WGS sequence"/>
</dbReference>
<reference evidence="4" key="1">
    <citation type="submission" date="2020-01" db="EMBL/GenBank/DDBJ databases">
        <title>Development of genomics and gene disruption for Polysphondylium violaceum indicates a role for the polyketide synthase stlB in stalk morphogenesis.</title>
        <authorList>
            <person name="Narita B."/>
            <person name="Kawabe Y."/>
            <person name="Kin K."/>
            <person name="Saito T."/>
            <person name="Gibbs R."/>
            <person name="Kuspa A."/>
            <person name="Muzny D."/>
            <person name="Queller D."/>
            <person name="Richards S."/>
            <person name="Strassman J."/>
            <person name="Sucgang R."/>
            <person name="Worley K."/>
            <person name="Schaap P."/>
        </authorList>
    </citation>
    <scope>NUCLEOTIDE SEQUENCE</scope>
    <source>
        <strain evidence="4">QSvi11</strain>
    </source>
</reference>
<accession>A0A8J4Q2G7</accession>
<proteinExistence type="inferred from homology"/>
<comment type="similarity">
    <text evidence="1">Belongs to the peptidase S13 family.</text>
</comment>
<feature type="signal peptide" evidence="3">
    <location>
        <begin position="1"/>
        <end position="21"/>
    </location>
</feature>
<dbReference type="EMBL" id="AJWJ01000012">
    <property type="protein sequence ID" value="KAF2078065.1"/>
    <property type="molecule type" value="Genomic_DNA"/>
</dbReference>
<evidence type="ECO:0000313" key="4">
    <source>
        <dbReference type="EMBL" id="KAF2078065.1"/>
    </source>
</evidence>
<evidence type="ECO:0000256" key="1">
    <source>
        <dbReference type="ARBA" id="ARBA00006096"/>
    </source>
</evidence>
<keyword evidence="2" id="KW-0378">Hydrolase</keyword>
<dbReference type="NCBIfam" id="TIGR00666">
    <property type="entry name" value="PBP4"/>
    <property type="match status" value="1"/>
</dbReference>
<dbReference type="InterPro" id="IPR012338">
    <property type="entry name" value="Beta-lactam/transpept-like"/>
</dbReference>
<evidence type="ECO:0000256" key="3">
    <source>
        <dbReference type="SAM" id="SignalP"/>
    </source>
</evidence>
<evidence type="ECO:0008006" key="6">
    <source>
        <dbReference type="Google" id="ProtNLM"/>
    </source>
</evidence>
<dbReference type="OrthoDB" id="10253650at2759"/>
<dbReference type="GO" id="GO:0004185">
    <property type="term" value="F:serine-type carboxypeptidase activity"/>
    <property type="evidence" value="ECO:0007669"/>
    <property type="project" value="InterPro"/>
</dbReference>
<dbReference type="Gene3D" id="3.40.710.10">
    <property type="entry name" value="DD-peptidase/beta-lactamase superfamily"/>
    <property type="match status" value="1"/>
</dbReference>
<keyword evidence="3" id="KW-0732">Signal</keyword>
<dbReference type="Pfam" id="PF02113">
    <property type="entry name" value="Peptidase_S13"/>
    <property type="match status" value="1"/>
</dbReference>